<keyword evidence="8" id="KW-1185">Reference proteome</keyword>
<keyword evidence="3" id="KW-0862">Zinc</keyword>
<evidence type="ECO:0000313" key="8">
    <source>
        <dbReference type="Proteomes" id="UP001174136"/>
    </source>
</evidence>
<gene>
    <name evidence="7" type="primary">thap11_0</name>
    <name evidence="7" type="ORF">N1851_014331</name>
</gene>
<dbReference type="InterPro" id="IPR038441">
    <property type="entry name" value="THAP_Znf_sf"/>
</dbReference>
<evidence type="ECO:0000259" key="6">
    <source>
        <dbReference type="PROSITE" id="PS50950"/>
    </source>
</evidence>
<organism evidence="7 8">
    <name type="scientific">Merluccius polli</name>
    <name type="common">Benguela hake</name>
    <name type="synonym">Merluccius cadenati</name>
    <dbReference type="NCBI Taxonomy" id="89951"/>
    <lineage>
        <taxon>Eukaryota</taxon>
        <taxon>Metazoa</taxon>
        <taxon>Chordata</taxon>
        <taxon>Craniata</taxon>
        <taxon>Vertebrata</taxon>
        <taxon>Euteleostomi</taxon>
        <taxon>Actinopterygii</taxon>
        <taxon>Neopterygii</taxon>
        <taxon>Teleostei</taxon>
        <taxon>Neoteleostei</taxon>
        <taxon>Acanthomorphata</taxon>
        <taxon>Zeiogadaria</taxon>
        <taxon>Gadariae</taxon>
        <taxon>Gadiformes</taxon>
        <taxon>Gadoidei</taxon>
        <taxon>Merlucciidae</taxon>
        <taxon>Merluccius</taxon>
    </lineage>
</organism>
<reference evidence="7" key="1">
    <citation type="journal article" date="2023" name="Front. Mar. Sci.">
        <title>A new Merluccius polli reference genome to investigate the effects of global change in West African waters.</title>
        <authorList>
            <person name="Mateo J.L."/>
            <person name="Blanco-Fernandez C."/>
            <person name="Garcia-Vazquez E."/>
            <person name="Machado-Schiaffino G."/>
        </authorList>
    </citation>
    <scope>NUCLEOTIDE SEQUENCE</scope>
    <source>
        <strain evidence="7">C29</strain>
        <tissue evidence="7">Fin</tissue>
    </source>
</reference>
<dbReference type="PANTHER" id="PTHR23080">
    <property type="entry name" value="THAP DOMAIN PROTEIN"/>
    <property type="match status" value="1"/>
</dbReference>
<dbReference type="SMART" id="SM00980">
    <property type="entry name" value="THAP"/>
    <property type="match status" value="1"/>
</dbReference>
<dbReference type="GO" id="GO:0008270">
    <property type="term" value="F:zinc ion binding"/>
    <property type="evidence" value="ECO:0007669"/>
    <property type="project" value="UniProtKB-KW"/>
</dbReference>
<evidence type="ECO:0000256" key="3">
    <source>
        <dbReference type="ARBA" id="ARBA00022833"/>
    </source>
</evidence>
<keyword evidence="4 5" id="KW-0238">DNA-binding</keyword>
<dbReference type="Gene3D" id="6.20.210.20">
    <property type="entry name" value="THAP domain"/>
    <property type="match status" value="1"/>
</dbReference>
<evidence type="ECO:0000313" key="7">
    <source>
        <dbReference type="EMBL" id="KAK0146369.1"/>
    </source>
</evidence>
<evidence type="ECO:0000256" key="1">
    <source>
        <dbReference type="ARBA" id="ARBA00022723"/>
    </source>
</evidence>
<evidence type="ECO:0000256" key="5">
    <source>
        <dbReference type="PROSITE-ProRule" id="PRU00309"/>
    </source>
</evidence>
<keyword evidence="1" id="KW-0479">Metal-binding</keyword>
<evidence type="ECO:0000256" key="2">
    <source>
        <dbReference type="ARBA" id="ARBA00022771"/>
    </source>
</evidence>
<name>A0AA47MTQ9_MERPO</name>
<feature type="domain" description="THAP-type" evidence="6">
    <location>
        <begin position="1"/>
        <end position="83"/>
    </location>
</feature>
<sequence length="220" mass="25453">MVQCCVPCCNNRNDVNKTISYYRFPLDEKDKKRWLKLIRRDKFNLNYNSRVCGWHFPDGKAAGPTPFAWNDGKAFPDHIPTKRKKGMVPASKEWSLRAWRMKEQLDQAQTTLTLLHRPLVLQVVCQISSHPDKVNYYTGLPDAATVLFLEALLSKFDLQYHFDWNVQIMLLIDQLLLTLMKLRLNCGILDLATRFNCCRATVTNIFTTISSALYDICMSA</sequence>
<dbReference type="SUPFAM" id="SSF57716">
    <property type="entry name" value="Glucocorticoid receptor-like (DNA-binding domain)"/>
    <property type="match status" value="1"/>
</dbReference>
<dbReference type="Pfam" id="PF05485">
    <property type="entry name" value="THAP"/>
    <property type="match status" value="1"/>
</dbReference>
<dbReference type="AlphaFoldDB" id="A0AA47MTQ9"/>
<dbReference type="InterPro" id="IPR006612">
    <property type="entry name" value="THAP_Znf"/>
</dbReference>
<comment type="caution">
    <text evidence="7">The sequence shown here is derived from an EMBL/GenBank/DDBJ whole genome shotgun (WGS) entry which is preliminary data.</text>
</comment>
<dbReference type="PANTHER" id="PTHR23080:SF143">
    <property type="entry name" value="SI:DKEY-56D12.4"/>
    <property type="match status" value="1"/>
</dbReference>
<keyword evidence="2 5" id="KW-0863">Zinc-finger</keyword>
<dbReference type="PROSITE" id="PS50950">
    <property type="entry name" value="ZF_THAP"/>
    <property type="match status" value="1"/>
</dbReference>
<protein>
    <submittedName>
        <fullName evidence="7">THAP domain-containing protein 11</fullName>
    </submittedName>
</protein>
<dbReference type="Pfam" id="PF13613">
    <property type="entry name" value="HTH_Tnp_4"/>
    <property type="match status" value="1"/>
</dbReference>
<dbReference type="GO" id="GO:0003677">
    <property type="term" value="F:DNA binding"/>
    <property type="evidence" value="ECO:0007669"/>
    <property type="project" value="UniProtKB-UniRule"/>
</dbReference>
<proteinExistence type="predicted"/>
<dbReference type="Proteomes" id="UP001174136">
    <property type="component" value="Unassembled WGS sequence"/>
</dbReference>
<evidence type="ECO:0000256" key="4">
    <source>
        <dbReference type="ARBA" id="ARBA00023125"/>
    </source>
</evidence>
<dbReference type="InterPro" id="IPR027805">
    <property type="entry name" value="Transposase_HTH_dom"/>
</dbReference>
<dbReference type="EMBL" id="JAOPHQ010002584">
    <property type="protein sequence ID" value="KAK0146369.1"/>
    <property type="molecule type" value="Genomic_DNA"/>
</dbReference>
<accession>A0AA47MTQ9</accession>